<gene>
    <name evidence="2" type="ORF">G7Y89_g14220</name>
</gene>
<name>A0A8H4R3I9_9HELO</name>
<evidence type="ECO:0000256" key="1">
    <source>
        <dbReference type="SAM" id="MobiDB-lite"/>
    </source>
</evidence>
<feature type="region of interest" description="Disordered" evidence="1">
    <location>
        <begin position="126"/>
        <end position="145"/>
    </location>
</feature>
<protein>
    <submittedName>
        <fullName evidence="2">Uncharacterized protein</fullName>
    </submittedName>
</protein>
<sequence length="278" mass="29921">MNLSLPSQRIPDLGQRLILTGSPAHSTSRTGRALKTPHSSATTYCIGVYDPLRRFVVTNPQSYQPDELLLQAADVLLQRDRASSNQNQHANYLPAALQLQGIHGKNVQTREPSHTTSRLTRLANANPAPSAFRPSGPSSLSPHGLYSPEGLLSDYAEKSKAWAFGGSGGQDSQAHCPQPQTRPWVNAGHEPGERFSDMSPAVSSYRAKKPRVAGWQRARGIFTVDAPSKGPRHRLALQLSTSRRAKSCLISLYPGPSSGPNGPSPGALMPSARSHTVI</sequence>
<accession>A0A8H4R3I9</accession>
<organism evidence="2 3">
    <name type="scientific">Cudoniella acicularis</name>
    <dbReference type="NCBI Taxonomy" id="354080"/>
    <lineage>
        <taxon>Eukaryota</taxon>
        <taxon>Fungi</taxon>
        <taxon>Dikarya</taxon>
        <taxon>Ascomycota</taxon>
        <taxon>Pezizomycotina</taxon>
        <taxon>Leotiomycetes</taxon>
        <taxon>Helotiales</taxon>
        <taxon>Tricladiaceae</taxon>
        <taxon>Cudoniella</taxon>
    </lineage>
</organism>
<feature type="compositionally biased region" description="Low complexity" evidence="1">
    <location>
        <begin position="254"/>
        <end position="266"/>
    </location>
</feature>
<feature type="region of interest" description="Disordered" evidence="1">
    <location>
        <begin position="253"/>
        <end position="278"/>
    </location>
</feature>
<evidence type="ECO:0000313" key="2">
    <source>
        <dbReference type="EMBL" id="KAF4622804.1"/>
    </source>
</evidence>
<proteinExistence type="predicted"/>
<reference evidence="2 3" key="1">
    <citation type="submission" date="2020-03" db="EMBL/GenBank/DDBJ databases">
        <title>Draft Genome Sequence of Cudoniella acicularis.</title>
        <authorList>
            <person name="Buettner E."/>
            <person name="Kellner H."/>
        </authorList>
    </citation>
    <scope>NUCLEOTIDE SEQUENCE [LARGE SCALE GENOMIC DNA]</scope>
    <source>
        <strain evidence="2 3">DSM 108380</strain>
    </source>
</reference>
<comment type="caution">
    <text evidence="2">The sequence shown here is derived from an EMBL/GenBank/DDBJ whole genome shotgun (WGS) entry which is preliminary data.</text>
</comment>
<dbReference type="AlphaFoldDB" id="A0A8H4R3I9"/>
<dbReference type="Proteomes" id="UP000566819">
    <property type="component" value="Unassembled WGS sequence"/>
</dbReference>
<evidence type="ECO:0000313" key="3">
    <source>
        <dbReference type="Proteomes" id="UP000566819"/>
    </source>
</evidence>
<feature type="compositionally biased region" description="Low complexity" evidence="1">
    <location>
        <begin position="134"/>
        <end position="145"/>
    </location>
</feature>
<keyword evidence="3" id="KW-1185">Reference proteome</keyword>
<dbReference type="EMBL" id="JAAMPI010001823">
    <property type="protein sequence ID" value="KAF4622804.1"/>
    <property type="molecule type" value="Genomic_DNA"/>
</dbReference>